<dbReference type="RefSeq" id="WP_133728392.1">
    <property type="nucleotide sequence ID" value="NZ_JANUEJ010000010.1"/>
</dbReference>
<name>A0A5N5E3V1_RHOER</name>
<accession>A0A5N5E3V1</accession>
<dbReference type="AlphaFoldDB" id="A0A5N5E3V1"/>
<organism evidence="1 2">
    <name type="scientific">Rhodococcus erythropolis</name>
    <name type="common">Arthrobacter picolinophilus</name>
    <dbReference type="NCBI Taxonomy" id="1833"/>
    <lineage>
        <taxon>Bacteria</taxon>
        <taxon>Bacillati</taxon>
        <taxon>Actinomycetota</taxon>
        <taxon>Actinomycetes</taxon>
        <taxon>Mycobacteriales</taxon>
        <taxon>Nocardiaceae</taxon>
        <taxon>Rhodococcus</taxon>
        <taxon>Rhodococcus erythropolis group</taxon>
    </lineage>
</organism>
<sequence length="138" mass="15462">MTRGVTFRTVFGGPSVPLDFIEELTRLRHRLRGIAMQYDFDLFVVVGGDITVVTDPTGIRLPRVFLGRRTATAQVQMNTDDVMGVSDPRAFLYTTIHAALTELIARVSDRDNVFDADGERAKIEFLILDDSGERESKL</sequence>
<gene>
    <name evidence="1" type="ORF">BS297_16280</name>
</gene>
<reference evidence="1 2" key="1">
    <citation type="journal article" date="2017" name="Poromechanics V (2013)">
        <title>Genomic Characterization of the Arsenic-Tolerant Actinobacterium, &lt;i&gt;Rhodococcus erythropolis&lt;/i&gt; S43.</title>
        <authorList>
            <person name="Retamal-Morales G."/>
            <person name="Mehnert M."/>
            <person name="Schwabe R."/>
            <person name="Tischler D."/>
            <person name="Schloemann M."/>
            <person name="Levican G.J."/>
        </authorList>
    </citation>
    <scope>NUCLEOTIDE SEQUENCE [LARGE SCALE GENOMIC DNA]</scope>
    <source>
        <strain evidence="1 2">S43</strain>
    </source>
</reference>
<evidence type="ECO:0000313" key="1">
    <source>
        <dbReference type="EMBL" id="KAB2584290.1"/>
    </source>
</evidence>
<dbReference type="Proteomes" id="UP000325576">
    <property type="component" value="Unassembled WGS sequence"/>
</dbReference>
<evidence type="ECO:0000313" key="2">
    <source>
        <dbReference type="Proteomes" id="UP000325576"/>
    </source>
</evidence>
<protein>
    <submittedName>
        <fullName evidence="1">Uncharacterized protein</fullName>
    </submittedName>
</protein>
<proteinExistence type="predicted"/>
<dbReference type="EMBL" id="MRBO01000449">
    <property type="protein sequence ID" value="KAB2584290.1"/>
    <property type="molecule type" value="Genomic_DNA"/>
</dbReference>
<comment type="caution">
    <text evidence="1">The sequence shown here is derived from an EMBL/GenBank/DDBJ whole genome shotgun (WGS) entry which is preliminary data.</text>
</comment>